<dbReference type="OrthoDB" id="49155at2759"/>
<dbReference type="GO" id="GO:0003700">
    <property type="term" value="F:DNA-binding transcription factor activity"/>
    <property type="evidence" value="ECO:0007669"/>
    <property type="project" value="InterPro"/>
</dbReference>
<name>D7FNF3_ECTSI</name>
<dbReference type="NCBIfam" id="TIGR00229">
    <property type="entry name" value="sensory_box"/>
    <property type="match status" value="1"/>
</dbReference>
<evidence type="ECO:0000256" key="1">
    <source>
        <dbReference type="SAM" id="MobiDB-lite"/>
    </source>
</evidence>
<dbReference type="CDD" id="cd00130">
    <property type="entry name" value="PAS"/>
    <property type="match status" value="1"/>
</dbReference>
<keyword evidence="4" id="KW-1185">Reference proteome</keyword>
<gene>
    <name evidence="3" type="ORF">Esi_0018_0010</name>
</gene>
<feature type="compositionally biased region" description="Gly residues" evidence="1">
    <location>
        <begin position="323"/>
        <end position="347"/>
    </location>
</feature>
<feature type="compositionally biased region" description="Gly residues" evidence="1">
    <location>
        <begin position="248"/>
        <end position="261"/>
    </location>
</feature>
<dbReference type="Gene3D" id="3.30.450.20">
    <property type="entry name" value="PAS domain"/>
    <property type="match status" value="1"/>
</dbReference>
<feature type="region of interest" description="Disordered" evidence="1">
    <location>
        <begin position="382"/>
        <end position="406"/>
    </location>
</feature>
<dbReference type="InterPro" id="IPR013767">
    <property type="entry name" value="PAS_fold"/>
</dbReference>
<dbReference type="Pfam" id="PF00989">
    <property type="entry name" value="PAS"/>
    <property type="match status" value="1"/>
</dbReference>
<evidence type="ECO:0000313" key="4">
    <source>
        <dbReference type="Proteomes" id="UP000002630"/>
    </source>
</evidence>
<feature type="compositionally biased region" description="Gly residues" evidence="1">
    <location>
        <begin position="385"/>
        <end position="404"/>
    </location>
</feature>
<reference evidence="3 4" key="1">
    <citation type="journal article" date="2010" name="Nature">
        <title>The Ectocarpus genome and the independent evolution of multicellularity in brown algae.</title>
        <authorList>
            <person name="Cock J.M."/>
            <person name="Sterck L."/>
            <person name="Rouze P."/>
            <person name="Scornet D."/>
            <person name="Allen A.E."/>
            <person name="Amoutzias G."/>
            <person name="Anthouard V."/>
            <person name="Artiguenave F."/>
            <person name="Aury J.M."/>
            <person name="Badger J.H."/>
            <person name="Beszteri B."/>
            <person name="Billiau K."/>
            <person name="Bonnet E."/>
            <person name="Bothwell J.H."/>
            <person name="Bowler C."/>
            <person name="Boyen C."/>
            <person name="Brownlee C."/>
            <person name="Carrano C.J."/>
            <person name="Charrier B."/>
            <person name="Cho G.Y."/>
            <person name="Coelho S.M."/>
            <person name="Collen J."/>
            <person name="Corre E."/>
            <person name="Da Silva C."/>
            <person name="Delage L."/>
            <person name="Delaroque N."/>
            <person name="Dittami S.M."/>
            <person name="Doulbeau S."/>
            <person name="Elias M."/>
            <person name="Farnham G."/>
            <person name="Gachon C.M."/>
            <person name="Gschloessl B."/>
            <person name="Heesch S."/>
            <person name="Jabbari K."/>
            <person name="Jubin C."/>
            <person name="Kawai H."/>
            <person name="Kimura K."/>
            <person name="Kloareg B."/>
            <person name="Kupper F.C."/>
            <person name="Lang D."/>
            <person name="Le Bail A."/>
            <person name="Leblanc C."/>
            <person name="Lerouge P."/>
            <person name="Lohr M."/>
            <person name="Lopez P.J."/>
            <person name="Martens C."/>
            <person name="Maumus F."/>
            <person name="Michel G."/>
            <person name="Miranda-Saavedra D."/>
            <person name="Morales J."/>
            <person name="Moreau H."/>
            <person name="Motomura T."/>
            <person name="Nagasato C."/>
            <person name="Napoli C.A."/>
            <person name="Nelson D.R."/>
            <person name="Nyvall-Collen P."/>
            <person name="Peters A.F."/>
            <person name="Pommier C."/>
            <person name="Potin P."/>
            <person name="Poulain J."/>
            <person name="Quesneville H."/>
            <person name="Read B."/>
            <person name="Rensing S.A."/>
            <person name="Ritter A."/>
            <person name="Rousvoal S."/>
            <person name="Samanta M."/>
            <person name="Samson G."/>
            <person name="Schroeder D.C."/>
            <person name="Segurens B."/>
            <person name="Strittmatter M."/>
            <person name="Tonon T."/>
            <person name="Tregear J.W."/>
            <person name="Valentin K."/>
            <person name="von Dassow P."/>
            <person name="Yamagishi T."/>
            <person name="Van de Peer Y."/>
            <person name="Wincker P."/>
        </authorList>
    </citation>
    <scope>NUCLEOTIDE SEQUENCE [LARGE SCALE GENOMIC DNA]</scope>
    <source>
        <strain evidence="4">Ec32 / CCAP1310/4</strain>
    </source>
</reference>
<sequence length="512" mass="52755">MPGMPPVYTMAAMQPGAPHPQHHVAAAAAAAAAVAPLQQQLLAQQAEEMRKSAKRAANRRSANTCRLRKKFFVENMADANERMRKRARVLSLLPDMILAMRRDGVITYASENCRQFLQFTRQEVEGTNIFDLVESGSHNRLRRLLEENLGSVSKEAIASALRHQGTTFESLLARAEKAKEQGDFGFFTMSGEAPRFPGPTRTGRGGGGGGGGGSGVGDMGGSTDDWESEAASLAGESQGRKTGASSSSGGGVASGGSSGGGRKIKRWSTVGSSGSGGLSDSSSGGGGVGGGGAGKGKDAWKYRRSFPPLGPPAFPVVASGERVTGGGSAAAGGGGTQSGGGANGAAGGTRHAKGGGSLLPEGAKAREVGGAARKLELCSDAQGERAGGGPISGGSDGGGSGGGKASMVNVDRDLQSKINAFTNTQKDLCKLEIMRQDQKFEWYEVRSSMRLAWLKAKQMIIPVEVICSFQQMHTDCPAGSANGIVARLQRTGLHRTQASTPAIDSAGTWKRM</sequence>
<evidence type="ECO:0000259" key="2">
    <source>
        <dbReference type="PROSITE" id="PS50112"/>
    </source>
</evidence>
<dbReference type="SMART" id="SM00091">
    <property type="entry name" value="PAS"/>
    <property type="match status" value="1"/>
</dbReference>
<dbReference type="PROSITE" id="PS00036">
    <property type="entry name" value="BZIP_BASIC"/>
    <property type="match status" value="1"/>
</dbReference>
<accession>D7FNF3</accession>
<dbReference type="SUPFAM" id="SSF55785">
    <property type="entry name" value="PYP-like sensor domain (PAS domain)"/>
    <property type="match status" value="1"/>
</dbReference>
<dbReference type="InterPro" id="IPR004827">
    <property type="entry name" value="bZIP"/>
</dbReference>
<dbReference type="InParanoid" id="D7FNF3"/>
<dbReference type="AlphaFoldDB" id="D7FNF3"/>
<dbReference type="EMBL" id="FN649727">
    <property type="protein sequence ID" value="CBJ25964.1"/>
    <property type="molecule type" value="Genomic_DNA"/>
</dbReference>
<feature type="region of interest" description="Disordered" evidence="1">
    <location>
        <begin position="310"/>
        <end position="362"/>
    </location>
</feature>
<feature type="region of interest" description="Disordered" evidence="1">
    <location>
        <begin position="188"/>
        <end position="296"/>
    </location>
</feature>
<feature type="domain" description="PAS" evidence="2">
    <location>
        <begin position="82"/>
        <end position="152"/>
    </location>
</feature>
<dbReference type="Proteomes" id="UP000002630">
    <property type="component" value="Linkage Group LG02"/>
</dbReference>
<dbReference type="EMBL" id="FN648291">
    <property type="protein sequence ID" value="CBJ25964.1"/>
    <property type="molecule type" value="Genomic_DNA"/>
</dbReference>
<feature type="compositionally biased region" description="Gly residues" evidence="1">
    <location>
        <begin position="273"/>
        <end position="294"/>
    </location>
</feature>
<dbReference type="OMA" id="RRSANTC"/>
<dbReference type="InterPro" id="IPR035965">
    <property type="entry name" value="PAS-like_dom_sf"/>
</dbReference>
<evidence type="ECO:0000313" key="3">
    <source>
        <dbReference type="EMBL" id="CBJ25964.1"/>
    </source>
</evidence>
<feature type="compositionally biased region" description="Gly residues" evidence="1">
    <location>
        <begin position="203"/>
        <end position="220"/>
    </location>
</feature>
<protein>
    <recommendedName>
        <fullName evidence="2">PAS domain-containing protein</fullName>
    </recommendedName>
</protein>
<proteinExistence type="predicted"/>
<dbReference type="InterPro" id="IPR000014">
    <property type="entry name" value="PAS"/>
</dbReference>
<organism evidence="3 4">
    <name type="scientific">Ectocarpus siliculosus</name>
    <name type="common">Brown alga</name>
    <name type="synonym">Conferva siliculosa</name>
    <dbReference type="NCBI Taxonomy" id="2880"/>
    <lineage>
        <taxon>Eukaryota</taxon>
        <taxon>Sar</taxon>
        <taxon>Stramenopiles</taxon>
        <taxon>Ochrophyta</taxon>
        <taxon>PX clade</taxon>
        <taxon>Phaeophyceae</taxon>
        <taxon>Ectocarpales</taxon>
        <taxon>Ectocarpaceae</taxon>
        <taxon>Ectocarpus</taxon>
    </lineage>
</organism>
<dbReference type="PROSITE" id="PS50112">
    <property type="entry name" value="PAS"/>
    <property type="match status" value="1"/>
</dbReference>